<dbReference type="EMBL" id="QRVL01000001">
    <property type="protein sequence ID" value="RGS42496.1"/>
    <property type="molecule type" value="Genomic_DNA"/>
</dbReference>
<name>A0A395VFA5_9FIRM</name>
<accession>A0A395VFA5</accession>
<evidence type="ECO:0000313" key="3">
    <source>
        <dbReference type="Proteomes" id="UP000266172"/>
    </source>
</evidence>
<dbReference type="GO" id="GO:0009898">
    <property type="term" value="C:cytoplasmic side of plasma membrane"/>
    <property type="evidence" value="ECO:0007669"/>
    <property type="project" value="TreeGrafter"/>
</dbReference>
<protein>
    <submittedName>
        <fullName evidence="2">Cobyrinic acid a,c-diamide synthase</fullName>
    </submittedName>
</protein>
<dbReference type="Proteomes" id="UP000266172">
    <property type="component" value="Unassembled WGS sequence"/>
</dbReference>
<feature type="domain" description="CobQ/CobB/MinD/ParA nucleotide binding" evidence="1">
    <location>
        <begin position="8"/>
        <end position="231"/>
    </location>
</feature>
<organism evidence="2 3">
    <name type="scientific">Roseburia hominis</name>
    <dbReference type="NCBI Taxonomy" id="301301"/>
    <lineage>
        <taxon>Bacteria</taxon>
        <taxon>Bacillati</taxon>
        <taxon>Bacillota</taxon>
        <taxon>Clostridia</taxon>
        <taxon>Lachnospirales</taxon>
        <taxon>Lachnospiraceae</taxon>
        <taxon>Roseburia</taxon>
    </lineage>
</organism>
<evidence type="ECO:0000259" key="1">
    <source>
        <dbReference type="Pfam" id="PF01656"/>
    </source>
</evidence>
<dbReference type="PIRSF" id="PIRSF005647">
    <property type="entry name" value="CooC"/>
    <property type="match status" value="1"/>
</dbReference>
<dbReference type="GO" id="GO:0016887">
    <property type="term" value="F:ATP hydrolysis activity"/>
    <property type="evidence" value="ECO:0007669"/>
    <property type="project" value="TreeGrafter"/>
</dbReference>
<dbReference type="PANTHER" id="PTHR43384:SF7">
    <property type="entry name" value="CARBON-MONOXIDE DEHYDROGENASE ACCESSORY PROTEIN"/>
    <property type="match status" value="1"/>
</dbReference>
<dbReference type="Pfam" id="PF01656">
    <property type="entry name" value="CbiA"/>
    <property type="match status" value="1"/>
</dbReference>
<dbReference type="Gene3D" id="3.40.50.300">
    <property type="entry name" value="P-loop containing nucleotide triphosphate hydrolases"/>
    <property type="match status" value="1"/>
</dbReference>
<dbReference type="InterPro" id="IPR050625">
    <property type="entry name" value="ParA/MinD_ATPase"/>
</dbReference>
<dbReference type="InterPro" id="IPR002586">
    <property type="entry name" value="CobQ/CobB/MinD/ParA_Nub-bd_dom"/>
</dbReference>
<reference evidence="2 3" key="1">
    <citation type="submission" date="2018-08" db="EMBL/GenBank/DDBJ databases">
        <title>A genome reference for cultivated species of the human gut microbiota.</title>
        <authorList>
            <person name="Zou Y."/>
            <person name="Xue W."/>
            <person name="Luo G."/>
        </authorList>
    </citation>
    <scope>NUCLEOTIDE SEQUENCE [LARGE SCALE GENOMIC DNA]</scope>
    <source>
        <strain evidence="2 3">AF22-12AC</strain>
    </source>
</reference>
<comment type="caution">
    <text evidence="2">The sequence shown here is derived from an EMBL/GenBank/DDBJ whole genome shotgun (WGS) entry which is preliminary data.</text>
</comment>
<dbReference type="PANTHER" id="PTHR43384">
    <property type="entry name" value="SEPTUM SITE-DETERMINING PROTEIN MIND HOMOLOG, CHLOROPLASTIC-RELATED"/>
    <property type="match status" value="1"/>
</dbReference>
<dbReference type="InterPro" id="IPR027417">
    <property type="entry name" value="P-loop_NTPase"/>
</dbReference>
<sequence length="255" mass="27642">MEQKKTRILAVAGKGGVGKTSIAATIVRLLVETHPDKRILAIDADPAVGLSTALGIEVQTTVDDIRKAVVETVEDGDTKSAMELLGEARYRIFDALVETDGFSFIAIGRPESAGCYCKINSYLKEVISILSENFDYVVIDGEAGIEQINRRVMEKVTDLLLITDSSKKGTQVIATIKKVADELVMYDQVGIIANRLPSMEVTQYMDTGDIPVLACIPSDASLAEFDLKGENVFYLPGDAAIVQGTKEALKKIRVI</sequence>
<proteinExistence type="predicted"/>
<dbReference type="AlphaFoldDB" id="A0A395VFA5"/>
<dbReference type="InterPro" id="IPR014433">
    <property type="entry name" value="CooC"/>
</dbReference>
<dbReference type="GO" id="GO:0051782">
    <property type="term" value="P:negative regulation of cell division"/>
    <property type="evidence" value="ECO:0007669"/>
    <property type="project" value="TreeGrafter"/>
</dbReference>
<gene>
    <name evidence="2" type="ORF">DWX93_04045</name>
</gene>
<evidence type="ECO:0000313" key="2">
    <source>
        <dbReference type="EMBL" id="RGS42496.1"/>
    </source>
</evidence>
<dbReference type="GO" id="GO:0005524">
    <property type="term" value="F:ATP binding"/>
    <property type="evidence" value="ECO:0007669"/>
    <property type="project" value="TreeGrafter"/>
</dbReference>
<dbReference type="SUPFAM" id="SSF52540">
    <property type="entry name" value="P-loop containing nucleoside triphosphate hydrolases"/>
    <property type="match status" value="1"/>
</dbReference>
<dbReference type="GO" id="GO:0005829">
    <property type="term" value="C:cytosol"/>
    <property type="evidence" value="ECO:0007669"/>
    <property type="project" value="TreeGrafter"/>
</dbReference>